<dbReference type="HOGENOM" id="CLU_023625_4_0_11"/>
<dbReference type="KEGG" id="afo:Afer_1188"/>
<evidence type="ECO:0000313" key="10">
    <source>
        <dbReference type="Proteomes" id="UP000000771"/>
    </source>
</evidence>
<evidence type="ECO:0000256" key="5">
    <source>
        <dbReference type="RuleBase" id="RU004355"/>
    </source>
</evidence>
<dbReference type="eggNOG" id="COG1570">
    <property type="taxonomic scope" value="Bacteria"/>
</dbReference>
<gene>
    <name evidence="9" type="ordered locus">Afer_1188</name>
</gene>
<keyword evidence="1" id="KW-0963">Cytoplasm</keyword>
<dbReference type="GO" id="GO:0003676">
    <property type="term" value="F:nucleic acid binding"/>
    <property type="evidence" value="ECO:0007669"/>
    <property type="project" value="InterPro"/>
</dbReference>
<feature type="compositionally biased region" description="Polar residues" evidence="6">
    <location>
        <begin position="510"/>
        <end position="522"/>
    </location>
</feature>
<dbReference type="EMBL" id="CP001631">
    <property type="protein sequence ID" value="ACU54120.1"/>
    <property type="molecule type" value="Genomic_DNA"/>
</dbReference>
<protein>
    <recommendedName>
        <fullName evidence="5">Exodeoxyribonuclease 7 large subunit</fullName>
        <ecNumber evidence="5">3.1.11.6</ecNumber>
    </recommendedName>
</protein>
<organism evidence="9 10">
    <name type="scientific">Acidimicrobium ferrooxidans (strain DSM 10331 / JCM 15462 / NBRC 103882 / ICP)</name>
    <dbReference type="NCBI Taxonomy" id="525909"/>
    <lineage>
        <taxon>Bacteria</taxon>
        <taxon>Bacillati</taxon>
        <taxon>Actinomycetota</taxon>
        <taxon>Acidimicrobiia</taxon>
        <taxon>Acidimicrobiales</taxon>
        <taxon>Acidimicrobiaceae</taxon>
        <taxon>Acidimicrobium</taxon>
    </lineage>
</organism>
<comment type="similarity">
    <text evidence="5">Belongs to the XseA family.</text>
</comment>
<evidence type="ECO:0000256" key="2">
    <source>
        <dbReference type="ARBA" id="ARBA00022722"/>
    </source>
</evidence>
<dbReference type="GO" id="GO:0006308">
    <property type="term" value="P:DNA catabolic process"/>
    <property type="evidence" value="ECO:0007669"/>
    <property type="project" value="UniProtKB-UniRule"/>
</dbReference>
<dbReference type="AlphaFoldDB" id="C7LZG2"/>
<dbReference type="GO" id="GO:0009318">
    <property type="term" value="C:exodeoxyribonuclease VII complex"/>
    <property type="evidence" value="ECO:0007669"/>
    <property type="project" value="UniProtKB-UniRule"/>
</dbReference>
<dbReference type="Pfam" id="PF13742">
    <property type="entry name" value="tRNA_anti_2"/>
    <property type="match status" value="1"/>
</dbReference>
<comment type="catalytic activity">
    <reaction evidence="5">
        <text>Exonucleolytic cleavage in either 5'- to 3'- or 3'- to 5'-direction to yield nucleoside 5'-phosphates.</text>
        <dbReference type="EC" id="3.1.11.6"/>
    </reaction>
</comment>
<proteinExistence type="inferred from homology"/>
<dbReference type="InterPro" id="IPR020579">
    <property type="entry name" value="Exonuc_VII_lsu_C"/>
</dbReference>
<dbReference type="PANTHER" id="PTHR30008:SF0">
    <property type="entry name" value="EXODEOXYRIBONUCLEASE 7 LARGE SUBUNIT"/>
    <property type="match status" value="1"/>
</dbReference>
<feature type="domain" description="Exonuclease VII large subunit C-terminal" evidence="7">
    <location>
        <begin position="133"/>
        <end position="365"/>
    </location>
</feature>
<dbReference type="GO" id="GO:0008855">
    <property type="term" value="F:exodeoxyribonuclease VII activity"/>
    <property type="evidence" value="ECO:0007669"/>
    <property type="project" value="UniProtKB-UniRule"/>
</dbReference>
<dbReference type="PANTHER" id="PTHR30008">
    <property type="entry name" value="EXODEOXYRIBONUCLEASE 7 LARGE SUBUNIT"/>
    <property type="match status" value="1"/>
</dbReference>
<evidence type="ECO:0000259" key="8">
    <source>
        <dbReference type="Pfam" id="PF13742"/>
    </source>
</evidence>
<dbReference type="RefSeq" id="WP_015798606.1">
    <property type="nucleotide sequence ID" value="NC_013124.1"/>
</dbReference>
<accession>C7LZG2</accession>
<evidence type="ECO:0000256" key="1">
    <source>
        <dbReference type="ARBA" id="ARBA00022490"/>
    </source>
</evidence>
<dbReference type="STRING" id="525909.Afer_1188"/>
<name>C7LZG2_ACIFD</name>
<dbReference type="NCBIfam" id="TIGR00237">
    <property type="entry name" value="xseA"/>
    <property type="match status" value="1"/>
</dbReference>
<keyword evidence="4 5" id="KW-0269">Exonuclease</keyword>
<reference evidence="9 10" key="1">
    <citation type="journal article" date="2009" name="Stand. Genomic Sci.">
        <title>Complete genome sequence of Acidimicrobium ferrooxidans type strain (ICP).</title>
        <authorList>
            <person name="Clum A."/>
            <person name="Nolan M."/>
            <person name="Lang E."/>
            <person name="Glavina Del Rio T."/>
            <person name="Tice H."/>
            <person name="Copeland A."/>
            <person name="Cheng J.F."/>
            <person name="Lucas S."/>
            <person name="Chen F."/>
            <person name="Bruce D."/>
            <person name="Goodwin L."/>
            <person name="Pitluck S."/>
            <person name="Ivanova N."/>
            <person name="Mavrommatis K."/>
            <person name="Mikhailova N."/>
            <person name="Pati A."/>
            <person name="Chen A."/>
            <person name="Palaniappan K."/>
            <person name="Goker M."/>
            <person name="Spring S."/>
            <person name="Land M."/>
            <person name="Hauser L."/>
            <person name="Chang Y.J."/>
            <person name="Jeffries C.C."/>
            <person name="Chain P."/>
            <person name="Bristow J."/>
            <person name="Eisen J.A."/>
            <person name="Markowitz V."/>
            <person name="Hugenholtz P."/>
            <person name="Kyrpides N.C."/>
            <person name="Klenk H.P."/>
            <person name="Lapidus A."/>
        </authorList>
    </citation>
    <scope>NUCLEOTIDE SEQUENCE [LARGE SCALE GENOMIC DNA]</scope>
    <source>
        <strain evidence="10">DSM 10331 / JCM 15462 / NBRC 103882 / ICP</strain>
    </source>
</reference>
<evidence type="ECO:0000313" key="9">
    <source>
        <dbReference type="EMBL" id="ACU54120.1"/>
    </source>
</evidence>
<feature type="region of interest" description="Disordered" evidence="6">
    <location>
        <begin position="506"/>
        <end position="529"/>
    </location>
</feature>
<evidence type="ECO:0000256" key="6">
    <source>
        <dbReference type="SAM" id="MobiDB-lite"/>
    </source>
</evidence>
<evidence type="ECO:0000259" key="7">
    <source>
        <dbReference type="Pfam" id="PF02601"/>
    </source>
</evidence>
<keyword evidence="10" id="KW-1185">Reference proteome</keyword>
<dbReference type="OrthoDB" id="9802795at2"/>
<feature type="domain" description="OB-fold nucleic acid binding" evidence="8">
    <location>
        <begin position="6"/>
        <end position="107"/>
    </location>
</feature>
<dbReference type="EC" id="3.1.11.6" evidence="5"/>
<keyword evidence="2 5" id="KW-0540">Nuclease</keyword>
<evidence type="ECO:0000256" key="3">
    <source>
        <dbReference type="ARBA" id="ARBA00022801"/>
    </source>
</evidence>
<dbReference type="GO" id="GO:0005737">
    <property type="term" value="C:cytoplasm"/>
    <property type="evidence" value="ECO:0007669"/>
    <property type="project" value="UniProtKB-SubCell"/>
</dbReference>
<dbReference type="Proteomes" id="UP000000771">
    <property type="component" value="Chromosome"/>
</dbReference>
<dbReference type="CDD" id="cd04489">
    <property type="entry name" value="ExoVII_LU_OBF"/>
    <property type="match status" value="1"/>
</dbReference>
<evidence type="ECO:0000256" key="4">
    <source>
        <dbReference type="ARBA" id="ARBA00022839"/>
    </source>
</evidence>
<dbReference type="InterPro" id="IPR025824">
    <property type="entry name" value="OB-fold_nuc-bd_dom"/>
</dbReference>
<dbReference type="InterPro" id="IPR003753">
    <property type="entry name" value="Exonuc_VII_L"/>
</dbReference>
<dbReference type="Pfam" id="PF02601">
    <property type="entry name" value="Exonuc_VII_L"/>
    <property type="match status" value="1"/>
</dbReference>
<sequence>MDRALGVSELIGRVNDALGSLGLVTVRGVVESAKASQRGHLYFDLIDDGDRQARVSAAIWASRRAGIETALRRAGLGSLGDGALVVVSGRLQVYAPRGSMSLSIDRVEIEAMLDARAATRQRHLRQLAAEGIVDANRRVPVPAVALRIALVASRDGVVREDVRRALADTGFAFTVRLYHTEVSTRAASVQIRRALAAAIADQPDLVLVARGGGSEGDLAAFDDLDLARAVATAPVPIWVAIGHAVDQPLLAYVANCAFDVPQSAAKALVARVEDFREGLATEIATAIHHARARLDRGWLHTRQIAHAIEAHSQRRLAAAHRSLPSPSVLDARTDQRLTNERHTLPATSVIDARVRARLARSRAVLTAARSARDIVRLRVRLEVRQLVDHRRELAAATSAIATAHRTELHARQRRLTRAAARRRAHHDAALAAVRRHLTAASYRRARRDRRGLELLARRIEGLASPLERGFAMITDPTGTWLRRADAIATHAIVHAHFVDGVAALTPARRSPTTTHPHLTTRQGGRPNDD</sequence>
<keyword evidence="3 5" id="KW-0378">Hydrolase</keyword>
<comment type="subcellular location">
    <subcellularLocation>
        <location evidence="5">Cytoplasm</location>
    </subcellularLocation>
</comment>